<dbReference type="PROSITE" id="PS51257">
    <property type="entry name" value="PROKAR_LIPOPROTEIN"/>
    <property type="match status" value="1"/>
</dbReference>
<protein>
    <recommendedName>
        <fullName evidence="4">Secreted protein</fullName>
    </recommendedName>
</protein>
<reference evidence="2 3" key="1">
    <citation type="submission" date="2014-02" db="EMBL/GenBank/DDBJ databases">
        <title>The small core and large imbalanced accessory genome model reveals a collaborative survival strategy of Sorangium cellulosum strains in nature.</title>
        <authorList>
            <person name="Han K."/>
            <person name="Peng R."/>
            <person name="Blom J."/>
            <person name="Li Y.-Z."/>
        </authorList>
    </citation>
    <scope>NUCLEOTIDE SEQUENCE [LARGE SCALE GENOMIC DNA]</scope>
    <source>
        <strain evidence="2 3">So0157-18</strain>
    </source>
</reference>
<feature type="signal peptide" evidence="1">
    <location>
        <begin position="1"/>
        <end position="20"/>
    </location>
</feature>
<proteinExistence type="predicted"/>
<evidence type="ECO:0000256" key="1">
    <source>
        <dbReference type="SAM" id="SignalP"/>
    </source>
</evidence>
<comment type="caution">
    <text evidence="2">The sequence shown here is derived from an EMBL/GenBank/DDBJ whole genome shotgun (WGS) entry which is preliminary data.</text>
</comment>
<name>A0A150P6C1_SORCE</name>
<dbReference type="EMBL" id="JELX01003808">
    <property type="protein sequence ID" value="KYF51249.1"/>
    <property type="molecule type" value="Genomic_DNA"/>
</dbReference>
<accession>A0A150P6C1</accession>
<evidence type="ECO:0000313" key="3">
    <source>
        <dbReference type="Proteomes" id="UP000075604"/>
    </source>
</evidence>
<dbReference type="Proteomes" id="UP000075604">
    <property type="component" value="Unassembled WGS sequence"/>
</dbReference>
<evidence type="ECO:0000313" key="2">
    <source>
        <dbReference type="EMBL" id="KYF51249.1"/>
    </source>
</evidence>
<evidence type="ECO:0008006" key="4">
    <source>
        <dbReference type="Google" id="ProtNLM"/>
    </source>
</evidence>
<organism evidence="2 3">
    <name type="scientific">Sorangium cellulosum</name>
    <name type="common">Polyangium cellulosum</name>
    <dbReference type="NCBI Taxonomy" id="56"/>
    <lineage>
        <taxon>Bacteria</taxon>
        <taxon>Pseudomonadati</taxon>
        <taxon>Myxococcota</taxon>
        <taxon>Polyangia</taxon>
        <taxon>Polyangiales</taxon>
        <taxon>Polyangiaceae</taxon>
        <taxon>Sorangium</taxon>
    </lineage>
</organism>
<sequence>MYRRSFIAAALLGAAALVGCAPSWRVVTQASPAPFVGQRYFALMPIDFVGLQIIDQSEDRYLAGKDGDDYQRFMSDKDSINEEFAKALVEGAKDEGIEVAEAAGTTSAPFVLKPYIGYMNPGFYAVVSSAPSQIRLTLRITTRDGKVLDEVQFSSRTPSPIPNTALSAAEADKLTMGGRWREDARVIGAYAARYLASRVEP</sequence>
<keyword evidence="1" id="KW-0732">Signal</keyword>
<dbReference type="AlphaFoldDB" id="A0A150P6C1"/>
<gene>
    <name evidence="2" type="ORF">BE04_33605</name>
</gene>
<feature type="chain" id="PRO_5007565604" description="Secreted protein" evidence="1">
    <location>
        <begin position="21"/>
        <end position="201"/>
    </location>
</feature>